<feature type="region of interest" description="Disordered" evidence="8">
    <location>
        <begin position="43"/>
        <end position="171"/>
    </location>
</feature>
<accession>A0A7R7Y194</accession>
<comment type="subcellular location">
    <subcellularLocation>
        <location evidence="1">Nucleus</location>
    </subcellularLocation>
</comment>
<keyword evidence="6" id="KW-0804">Transcription</keyword>
<feature type="compositionally biased region" description="Polar residues" evidence="8">
    <location>
        <begin position="62"/>
        <end position="76"/>
    </location>
</feature>
<organism evidence="10 11">
    <name type="scientific">Aspergillus puulaauensis</name>
    <dbReference type="NCBI Taxonomy" id="1220207"/>
    <lineage>
        <taxon>Eukaryota</taxon>
        <taxon>Fungi</taxon>
        <taxon>Dikarya</taxon>
        <taxon>Ascomycota</taxon>
        <taxon>Pezizomycotina</taxon>
        <taxon>Eurotiomycetes</taxon>
        <taxon>Eurotiomycetidae</taxon>
        <taxon>Eurotiales</taxon>
        <taxon>Aspergillaceae</taxon>
        <taxon>Aspergillus</taxon>
    </lineage>
</organism>
<dbReference type="SUPFAM" id="SSF57701">
    <property type="entry name" value="Zn2/Cys6 DNA-binding domain"/>
    <property type="match status" value="1"/>
</dbReference>
<evidence type="ECO:0000313" key="11">
    <source>
        <dbReference type="Proteomes" id="UP000654913"/>
    </source>
</evidence>
<dbReference type="KEGG" id="apuu:APUU_80876S"/>
<dbReference type="InterPro" id="IPR051615">
    <property type="entry name" value="Transcr_Regulatory_Elem"/>
</dbReference>
<evidence type="ECO:0000256" key="3">
    <source>
        <dbReference type="ARBA" id="ARBA00022833"/>
    </source>
</evidence>
<evidence type="ECO:0000256" key="7">
    <source>
        <dbReference type="ARBA" id="ARBA00023242"/>
    </source>
</evidence>
<feature type="compositionally biased region" description="Polar residues" evidence="8">
    <location>
        <begin position="135"/>
        <end position="155"/>
    </location>
</feature>
<keyword evidence="2" id="KW-0479">Metal-binding</keyword>
<keyword evidence="5" id="KW-0238">DNA-binding</keyword>
<evidence type="ECO:0000256" key="1">
    <source>
        <dbReference type="ARBA" id="ARBA00004123"/>
    </source>
</evidence>
<dbReference type="CDD" id="cd12148">
    <property type="entry name" value="fungal_TF_MHR"/>
    <property type="match status" value="1"/>
</dbReference>
<keyword evidence="11" id="KW-1185">Reference proteome</keyword>
<feature type="compositionally biased region" description="Basic and acidic residues" evidence="8">
    <location>
        <begin position="43"/>
        <end position="61"/>
    </location>
</feature>
<dbReference type="PANTHER" id="PTHR31313:SF86">
    <property type="entry name" value="ZN(2)-C6 FUNGAL-TYPE DOMAIN-CONTAINING PROTEIN"/>
    <property type="match status" value="1"/>
</dbReference>
<dbReference type="Pfam" id="PF00172">
    <property type="entry name" value="Zn_clus"/>
    <property type="match status" value="1"/>
</dbReference>
<dbReference type="Pfam" id="PF04082">
    <property type="entry name" value="Fungal_trans"/>
    <property type="match status" value="1"/>
</dbReference>
<dbReference type="GeneID" id="64980570"/>
<evidence type="ECO:0000259" key="9">
    <source>
        <dbReference type="PROSITE" id="PS50048"/>
    </source>
</evidence>
<dbReference type="InterPro" id="IPR001138">
    <property type="entry name" value="Zn2Cys6_DnaBD"/>
</dbReference>
<reference evidence="10" key="2">
    <citation type="submission" date="2021-02" db="EMBL/GenBank/DDBJ databases">
        <title>Aspergillus puulaauensis MK2 genome sequence.</title>
        <authorList>
            <person name="Futagami T."/>
            <person name="Mori K."/>
            <person name="Kadooka C."/>
            <person name="Tanaka T."/>
        </authorList>
    </citation>
    <scope>NUCLEOTIDE SEQUENCE</scope>
    <source>
        <strain evidence="10">MK2</strain>
    </source>
</reference>
<sequence>MGSQGKRPDSTCRTCKGCRLKKVRCDGIRPRCRSCRVRDQPCEYPPDARRSATRGKKEDIRQQQAQLEEVRNSITWRESHLPSPGVSVEVSRDVSGGPSRVCGSSGLNERPVQASLPESHCSPLFLDPRDETTDSQRLVTRGNSDTPAEASQSNEPVRVLSPESAADNNEEQVYGATSLLRIQSLQGILRSPPACSGSAVPSCDKIAQQELISAAAIGRQAELTIFSMPTVGQNIDFDGIPKDLGMHLLGLHWNRQHLSYLLSYRPAIMDSLINNGPYVNKLLLNAIFYSSCLYSDQCCSYLRDPNPQESAARFYNRFKILLPNYLERPTMPTIVALLLCGSTLVPQGKQSVGWTFCGMAYRMLIDLGYHLDIPATTQMDLPTTLSTTELEIRRRVFWGAYVCDKFQSIFLGRSPALSASVGTISREYLDTYEELEEWRPYTEELSNLDSNAAAYRGRPSYALSTFRNLIPLCTIASRIIEEFYSPRVNCSPESSLLQARLEIRGLLDDWRSSLPPHLRFDPNADMTPPPHQITPHTTYWTLVILLEQPFVQHDDSPVESESQKEGVEKCIEAAIQIWRLVEAYREAFTLRRAQYSISYATYCAALVMLKQCPRDRVGYIQCVHFFWDALLEFQRGCSAGLKKPLKLLKSLMTCFGNVVRDNDTNRPDGRQAPDLDIQDNECITAFDPGSWGDLGLDALSDEFSFANNMTFDFFI</sequence>
<protein>
    <recommendedName>
        <fullName evidence="9">Zn(2)-C6 fungal-type domain-containing protein</fullName>
    </recommendedName>
</protein>
<dbReference type="PROSITE" id="PS00463">
    <property type="entry name" value="ZN2_CY6_FUNGAL_1"/>
    <property type="match status" value="1"/>
</dbReference>
<dbReference type="AlphaFoldDB" id="A0A7R7Y194"/>
<dbReference type="GO" id="GO:0000981">
    <property type="term" value="F:DNA-binding transcription factor activity, RNA polymerase II-specific"/>
    <property type="evidence" value="ECO:0007669"/>
    <property type="project" value="InterPro"/>
</dbReference>
<dbReference type="EMBL" id="AP024450">
    <property type="protein sequence ID" value="BCS30573.1"/>
    <property type="molecule type" value="Genomic_DNA"/>
</dbReference>
<name>A0A7R7Y194_9EURO</name>
<dbReference type="InterPro" id="IPR036864">
    <property type="entry name" value="Zn2-C6_fun-type_DNA-bd_sf"/>
</dbReference>
<dbReference type="Proteomes" id="UP000654913">
    <property type="component" value="Chromosome 8"/>
</dbReference>
<proteinExistence type="predicted"/>
<evidence type="ECO:0000313" key="10">
    <source>
        <dbReference type="EMBL" id="BCS30573.1"/>
    </source>
</evidence>
<feature type="domain" description="Zn(2)-C6 fungal-type" evidence="9">
    <location>
        <begin position="14"/>
        <end position="44"/>
    </location>
</feature>
<dbReference type="SMART" id="SM00906">
    <property type="entry name" value="Fungal_trans"/>
    <property type="match status" value="1"/>
</dbReference>
<gene>
    <name evidence="10" type="ORF">APUU_80876S</name>
</gene>
<dbReference type="PANTHER" id="PTHR31313">
    <property type="entry name" value="TY1 ENHANCER ACTIVATOR"/>
    <property type="match status" value="1"/>
</dbReference>
<evidence type="ECO:0000256" key="5">
    <source>
        <dbReference type="ARBA" id="ARBA00023125"/>
    </source>
</evidence>
<dbReference type="GO" id="GO:0003677">
    <property type="term" value="F:DNA binding"/>
    <property type="evidence" value="ECO:0007669"/>
    <property type="project" value="UniProtKB-KW"/>
</dbReference>
<keyword evidence="3" id="KW-0862">Zinc</keyword>
<evidence type="ECO:0000256" key="8">
    <source>
        <dbReference type="SAM" id="MobiDB-lite"/>
    </source>
</evidence>
<dbReference type="SMART" id="SM00066">
    <property type="entry name" value="GAL4"/>
    <property type="match status" value="1"/>
</dbReference>
<dbReference type="GO" id="GO:0008270">
    <property type="term" value="F:zinc ion binding"/>
    <property type="evidence" value="ECO:0007669"/>
    <property type="project" value="InterPro"/>
</dbReference>
<dbReference type="GO" id="GO:0005634">
    <property type="term" value="C:nucleus"/>
    <property type="evidence" value="ECO:0007669"/>
    <property type="project" value="UniProtKB-SubCell"/>
</dbReference>
<evidence type="ECO:0000256" key="2">
    <source>
        <dbReference type="ARBA" id="ARBA00022723"/>
    </source>
</evidence>
<dbReference type="CDD" id="cd00067">
    <property type="entry name" value="GAL4"/>
    <property type="match status" value="1"/>
</dbReference>
<keyword evidence="4" id="KW-0805">Transcription regulation</keyword>
<dbReference type="PROSITE" id="PS50048">
    <property type="entry name" value="ZN2_CY6_FUNGAL_2"/>
    <property type="match status" value="1"/>
</dbReference>
<dbReference type="InterPro" id="IPR007219">
    <property type="entry name" value="XnlR_reg_dom"/>
</dbReference>
<reference evidence="10" key="1">
    <citation type="submission" date="2021-01" db="EMBL/GenBank/DDBJ databases">
        <authorList>
            <consortium name="Aspergillus puulaauensis MK2 genome sequencing consortium"/>
            <person name="Kazuki M."/>
            <person name="Futagami T."/>
        </authorList>
    </citation>
    <scope>NUCLEOTIDE SEQUENCE</scope>
    <source>
        <strain evidence="10">MK2</strain>
    </source>
</reference>
<dbReference type="GO" id="GO:0006351">
    <property type="term" value="P:DNA-templated transcription"/>
    <property type="evidence" value="ECO:0007669"/>
    <property type="project" value="InterPro"/>
</dbReference>
<evidence type="ECO:0000256" key="4">
    <source>
        <dbReference type="ARBA" id="ARBA00023015"/>
    </source>
</evidence>
<keyword evidence="7" id="KW-0539">Nucleus</keyword>
<dbReference type="RefSeq" id="XP_041562759.1">
    <property type="nucleotide sequence ID" value="XM_041697205.1"/>
</dbReference>
<dbReference type="Gene3D" id="4.10.240.10">
    <property type="entry name" value="Zn(2)-C6 fungal-type DNA-binding domain"/>
    <property type="match status" value="1"/>
</dbReference>
<dbReference type="OrthoDB" id="2154091at2759"/>
<evidence type="ECO:0000256" key="6">
    <source>
        <dbReference type="ARBA" id="ARBA00023163"/>
    </source>
</evidence>